<comment type="cofactor">
    <cofactor evidence="1">
        <name>heme</name>
        <dbReference type="ChEBI" id="CHEBI:30413"/>
    </cofactor>
</comment>
<dbReference type="GO" id="GO:0008395">
    <property type="term" value="F:steroid hydroxylase activity"/>
    <property type="evidence" value="ECO:0007669"/>
    <property type="project" value="TreeGrafter"/>
</dbReference>
<keyword evidence="7" id="KW-0503">Monooxygenase</keyword>
<comment type="caution">
    <text evidence="8">The sequence shown here is derived from an EMBL/GenBank/DDBJ whole genome shotgun (WGS) entry which is preliminary data.</text>
</comment>
<dbReference type="FunFam" id="1.10.630.10:FF:000018">
    <property type="entry name" value="Cytochrome P450 monooxygenase"/>
    <property type="match status" value="1"/>
</dbReference>
<evidence type="ECO:0000256" key="6">
    <source>
        <dbReference type="ARBA" id="ARBA00023004"/>
    </source>
</evidence>
<dbReference type="GO" id="GO:0006707">
    <property type="term" value="P:cholesterol catabolic process"/>
    <property type="evidence" value="ECO:0007669"/>
    <property type="project" value="TreeGrafter"/>
</dbReference>
<evidence type="ECO:0000256" key="1">
    <source>
        <dbReference type="ARBA" id="ARBA00001971"/>
    </source>
</evidence>
<dbReference type="Gene3D" id="1.10.630.10">
    <property type="entry name" value="Cytochrome P450"/>
    <property type="match status" value="1"/>
</dbReference>
<keyword evidence="6" id="KW-0408">Iron</keyword>
<dbReference type="SUPFAM" id="SSF48264">
    <property type="entry name" value="Cytochrome P450"/>
    <property type="match status" value="1"/>
</dbReference>
<evidence type="ECO:0000256" key="5">
    <source>
        <dbReference type="ARBA" id="ARBA00023002"/>
    </source>
</evidence>
<dbReference type="Pfam" id="PF00067">
    <property type="entry name" value="p450"/>
    <property type="match status" value="1"/>
</dbReference>
<sequence length="434" mass="48760">MVERVSVGQRRLLVVDTSTRPNVPEDFDVTDPEMWANGVPEAEFAELRRTAPIWWNPKSPEVGGFTDDGFWVVTTHADVKEVSRRGDVFSTYENTAIPRFNDDITREQIEMQRFVLLNKDAPEHTKLRKIISKGFTPRVINGLRAELTARAERIVRAAAESGTGDFVEQVAAELPLQAIAELIGVPQEDRMKIFRWSNEMTSYDDPDSDADPMVASTELLGYAYMMAEARKQAPANDIVTELVQAEIDGESLSSEEFGFFVMMLAVAGNETTRNATTHGMLAFLEHPEQWELFKKERPKTAADEIIRWATPVSSFQRTALEDTELAGVQIKKGQRVLLSYRAANFDEAEFEDPYTFNILRDPNPHLSFGGTGAHFCIGANLARLEVEIIFNAIADHLPDIARLGDPRRLRSGWLNGVKEFKVDYKPNGGCPVQH</sequence>
<evidence type="ECO:0000256" key="4">
    <source>
        <dbReference type="ARBA" id="ARBA00022723"/>
    </source>
</evidence>
<dbReference type="EMBL" id="JABELX010000010">
    <property type="protein sequence ID" value="NNH73538.1"/>
    <property type="molecule type" value="Genomic_DNA"/>
</dbReference>
<reference evidence="8 9" key="1">
    <citation type="submission" date="2020-05" db="EMBL/GenBank/DDBJ databases">
        <title>MicrobeNet Type strains.</title>
        <authorList>
            <person name="Nicholson A.C."/>
        </authorList>
    </citation>
    <scope>NUCLEOTIDE SEQUENCE [LARGE SCALE GENOMIC DNA]</scope>
    <source>
        <strain evidence="8 9">JCM 3224</strain>
    </source>
</reference>
<dbReference type="PRINTS" id="PR00359">
    <property type="entry name" value="BP450"/>
</dbReference>
<dbReference type="GO" id="GO:0020037">
    <property type="term" value="F:heme binding"/>
    <property type="evidence" value="ECO:0007669"/>
    <property type="project" value="InterPro"/>
</dbReference>
<dbReference type="InterPro" id="IPR001128">
    <property type="entry name" value="Cyt_P450"/>
</dbReference>
<name>A0A849C711_9NOCA</name>
<protein>
    <submittedName>
        <fullName evidence="8">Cytochrome P450</fullName>
    </submittedName>
</protein>
<dbReference type="CDD" id="cd11033">
    <property type="entry name" value="CYP142-like"/>
    <property type="match status" value="1"/>
</dbReference>
<organism evidence="8 9">
    <name type="scientific">Nocardia uniformis</name>
    <dbReference type="NCBI Taxonomy" id="53432"/>
    <lineage>
        <taxon>Bacteria</taxon>
        <taxon>Bacillati</taxon>
        <taxon>Actinomycetota</taxon>
        <taxon>Actinomycetes</taxon>
        <taxon>Mycobacteriales</taxon>
        <taxon>Nocardiaceae</taxon>
        <taxon>Nocardia</taxon>
    </lineage>
</organism>
<keyword evidence="4" id="KW-0479">Metal-binding</keyword>
<evidence type="ECO:0000313" key="9">
    <source>
        <dbReference type="Proteomes" id="UP000586827"/>
    </source>
</evidence>
<dbReference type="InterPro" id="IPR036396">
    <property type="entry name" value="Cyt_P450_sf"/>
</dbReference>
<keyword evidence="9" id="KW-1185">Reference proteome</keyword>
<proteinExistence type="inferred from homology"/>
<dbReference type="GO" id="GO:0005506">
    <property type="term" value="F:iron ion binding"/>
    <property type="evidence" value="ECO:0007669"/>
    <property type="project" value="InterPro"/>
</dbReference>
<evidence type="ECO:0000256" key="3">
    <source>
        <dbReference type="ARBA" id="ARBA00022617"/>
    </source>
</evidence>
<dbReference type="PANTHER" id="PTHR46696">
    <property type="entry name" value="P450, PUTATIVE (EUROFUNG)-RELATED"/>
    <property type="match status" value="1"/>
</dbReference>
<dbReference type="PANTHER" id="PTHR46696:SF4">
    <property type="entry name" value="BIOTIN BIOSYNTHESIS CYTOCHROME P450"/>
    <property type="match status" value="1"/>
</dbReference>
<dbReference type="Proteomes" id="UP000586827">
    <property type="component" value="Unassembled WGS sequence"/>
</dbReference>
<evidence type="ECO:0000256" key="7">
    <source>
        <dbReference type="ARBA" id="ARBA00023033"/>
    </source>
</evidence>
<dbReference type="AlphaFoldDB" id="A0A849C711"/>
<comment type="similarity">
    <text evidence="2">Belongs to the cytochrome P450 family.</text>
</comment>
<keyword evidence="5" id="KW-0560">Oxidoreductase</keyword>
<keyword evidence="3" id="KW-0349">Heme</keyword>
<evidence type="ECO:0000256" key="2">
    <source>
        <dbReference type="ARBA" id="ARBA00010617"/>
    </source>
</evidence>
<gene>
    <name evidence="8" type="ORF">HLB23_27400</name>
</gene>
<dbReference type="GO" id="GO:0036199">
    <property type="term" value="F:cholest-4-en-3-one 26-monooxygenase activity"/>
    <property type="evidence" value="ECO:0007669"/>
    <property type="project" value="TreeGrafter"/>
</dbReference>
<accession>A0A849C711</accession>
<dbReference type="InterPro" id="IPR002397">
    <property type="entry name" value="Cyt_P450_B"/>
</dbReference>
<evidence type="ECO:0000313" key="8">
    <source>
        <dbReference type="EMBL" id="NNH73538.1"/>
    </source>
</evidence>